<protein>
    <submittedName>
        <fullName evidence="1">Uncharacterized protein</fullName>
    </submittedName>
</protein>
<proteinExistence type="predicted"/>
<gene>
    <name evidence="1" type="ORF">RHSIM_Rhsim08G0001600</name>
</gene>
<evidence type="ECO:0000313" key="2">
    <source>
        <dbReference type="Proteomes" id="UP000626092"/>
    </source>
</evidence>
<dbReference type="PANTHER" id="PTHR34193">
    <property type="entry name" value="OS11G0199801 PROTEIN"/>
    <property type="match status" value="1"/>
</dbReference>
<dbReference type="AlphaFoldDB" id="A0A834GJS0"/>
<keyword evidence="2" id="KW-1185">Reference proteome</keyword>
<accession>A0A834GJS0</accession>
<evidence type="ECO:0000313" key="1">
    <source>
        <dbReference type="EMBL" id="KAF7135255.1"/>
    </source>
</evidence>
<sequence>MPDLQKTLPTKNHLPSLTPVYRSNANSVSTWTDFDFWGDQTSHVVYDNYNPDDYGACSPRFCTSPLLPRNHHYSSPLSPKSRLQAIVDGTKELMEIIQDMPESSYELSFKDFVDEQQESEQKDVAIDERSLKYKPDITMKHKKKIMSRSESMDSGVFLLKMPFPTSLGMKGKSTAGNHRSKVSLKAPLEGSDNTGDKEWWRVRFLSTGEGHAGKMIVISHQVAGPSARNAGPDNKEVPPVNELTMHIPRELSTK</sequence>
<comment type="caution">
    <text evidence="1">The sequence shown here is derived from an EMBL/GenBank/DDBJ whole genome shotgun (WGS) entry which is preliminary data.</text>
</comment>
<reference evidence="1" key="1">
    <citation type="submission" date="2019-11" db="EMBL/GenBank/DDBJ databases">
        <authorList>
            <person name="Liu Y."/>
            <person name="Hou J."/>
            <person name="Li T.-Q."/>
            <person name="Guan C.-H."/>
            <person name="Wu X."/>
            <person name="Wu H.-Z."/>
            <person name="Ling F."/>
            <person name="Zhang R."/>
            <person name="Shi X.-G."/>
            <person name="Ren J.-P."/>
            <person name="Chen E.-F."/>
            <person name="Sun J.-M."/>
        </authorList>
    </citation>
    <scope>NUCLEOTIDE SEQUENCE</scope>
    <source>
        <strain evidence="1">Adult_tree_wgs_1</strain>
        <tissue evidence="1">Leaves</tissue>
    </source>
</reference>
<dbReference type="PANTHER" id="PTHR34193:SF10">
    <property type="entry name" value="DUF1645 FAMILY PROTEIN"/>
    <property type="match status" value="1"/>
</dbReference>
<name>A0A834GJS0_RHOSS</name>
<dbReference type="Proteomes" id="UP000626092">
    <property type="component" value="Unassembled WGS sequence"/>
</dbReference>
<organism evidence="1 2">
    <name type="scientific">Rhododendron simsii</name>
    <name type="common">Sims's rhododendron</name>
    <dbReference type="NCBI Taxonomy" id="118357"/>
    <lineage>
        <taxon>Eukaryota</taxon>
        <taxon>Viridiplantae</taxon>
        <taxon>Streptophyta</taxon>
        <taxon>Embryophyta</taxon>
        <taxon>Tracheophyta</taxon>
        <taxon>Spermatophyta</taxon>
        <taxon>Magnoliopsida</taxon>
        <taxon>eudicotyledons</taxon>
        <taxon>Gunneridae</taxon>
        <taxon>Pentapetalae</taxon>
        <taxon>asterids</taxon>
        <taxon>Ericales</taxon>
        <taxon>Ericaceae</taxon>
        <taxon>Ericoideae</taxon>
        <taxon>Rhodoreae</taxon>
        <taxon>Rhododendron</taxon>
    </lineage>
</organism>
<dbReference type="OrthoDB" id="776574at2759"/>
<dbReference type="EMBL" id="WJXA01000008">
    <property type="protein sequence ID" value="KAF7135255.1"/>
    <property type="molecule type" value="Genomic_DNA"/>
</dbReference>